<accession>A0AAD8AVL9</accession>
<organism evidence="3 4">
    <name type="scientific">Biomphalaria pfeifferi</name>
    <name type="common">Bloodfluke planorb</name>
    <name type="synonym">Freshwater snail</name>
    <dbReference type="NCBI Taxonomy" id="112525"/>
    <lineage>
        <taxon>Eukaryota</taxon>
        <taxon>Metazoa</taxon>
        <taxon>Spiralia</taxon>
        <taxon>Lophotrochozoa</taxon>
        <taxon>Mollusca</taxon>
        <taxon>Gastropoda</taxon>
        <taxon>Heterobranchia</taxon>
        <taxon>Euthyneura</taxon>
        <taxon>Panpulmonata</taxon>
        <taxon>Hygrophila</taxon>
        <taxon>Lymnaeoidea</taxon>
        <taxon>Planorbidae</taxon>
        <taxon>Biomphalaria</taxon>
    </lineage>
</organism>
<reference evidence="3" key="2">
    <citation type="submission" date="2023-04" db="EMBL/GenBank/DDBJ databases">
        <authorList>
            <person name="Bu L."/>
            <person name="Lu L."/>
            <person name="Laidemitt M.R."/>
            <person name="Zhang S.M."/>
            <person name="Mutuku M."/>
            <person name="Mkoji G."/>
            <person name="Steinauer M."/>
            <person name="Loker E.S."/>
        </authorList>
    </citation>
    <scope>NUCLEOTIDE SEQUENCE</scope>
    <source>
        <strain evidence="3">KasaAsao</strain>
        <tissue evidence="3">Whole Snail</tissue>
    </source>
</reference>
<dbReference type="InterPro" id="IPR003593">
    <property type="entry name" value="AAA+_ATPase"/>
</dbReference>
<dbReference type="Proteomes" id="UP001233172">
    <property type="component" value="Unassembled WGS sequence"/>
</dbReference>
<dbReference type="Gene3D" id="3.40.50.300">
    <property type="entry name" value="P-loop containing nucleotide triphosphate hydrolases"/>
    <property type="match status" value="1"/>
</dbReference>
<reference evidence="3" key="1">
    <citation type="journal article" date="2023" name="PLoS Negl. Trop. Dis.">
        <title>A genome sequence for Biomphalaria pfeifferi, the major vector snail for the human-infecting parasite Schistosoma mansoni.</title>
        <authorList>
            <person name="Bu L."/>
            <person name="Lu L."/>
            <person name="Laidemitt M.R."/>
            <person name="Zhang S.M."/>
            <person name="Mutuku M."/>
            <person name="Mkoji G."/>
            <person name="Steinauer M."/>
            <person name="Loker E.S."/>
        </authorList>
    </citation>
    <scope>NUCLEOTIDE SEQUENCE</scope>
    <source>
        <strain evidence="3">KasaAsao</strain>
    </source>
</reference>
<dbReference type="InterPro" id="IPR003960">
    <property type="entry name" value="ATPase_AAA_CS"/>
</dbReference>
<name>A0AAD8AVL9_BIOPF</name>
<proteinExistence type="inferred from homology"/>
<dbReference type="GO" id="GO:0016197">
    <property type="term" value="P:endosomal transport"/>
    <property type="evidence" value="ECO:0007669"/>
    <property type="project" value="TreeGrafter"/>
</dbReference>
<gene>
    <name evidence="3" type="ORF">Bpfe_028762</name>
</gene>
<dbReference type="SUPFAM" id="SSF52540">
    <property type="entry name" value="P-loop containing nucleoside triphosphate hydrolases"/>
    <property type="match status" value="1"/>
</dbReference>
<protein>
    <submittedName>
        <fullName evidence="3">Vacuolar protein sorting-associated protein 4</fullName>
    </submittedName>
</protein>
<dbReference type="InterPro" id="IPR050304">
    <property type="entry name" value="MT-severing_AAA_ATPase"/>
</dbReference>
<dbReference type="FunFam" id="3.40.50.300:FF:001003">
    <property type="entry name" value="Vacuolar protein sorting-associated protein 4"/>
    <property type="match status" value="1"/>
</dbReference>
<dbReference type="Pfam" id="PF00004">
    <property type="entry name" value="AAA"/>
    <property type="match status" value="1"/>
</dbReference>
<evidence type="ECO:0000256" key="1">
    <source>
        <dbReference type="RuleBase" id="RU003651"/>
    </source>
</evidence>
<evidence type="ECO:0000313" key="4">
    <source>
        <dbReference type="Proteomes" id="UP001233172"/>
    </source>
</evidence>
<dbReference type="InterPro" id="IPR027417">
    <property type="entry name" value="P-loop_NTPase"/>
</dbReference>
<keyword evidence="1" id="KW-0067">ATP-binding</keyword>
<dbReference type="EMBL" id="JASAOG010000260">
    <property type="protein sequence ID" value="KAK0041820.1"/>
    <property type="molecule type" value="Genomic_DNA"/>
</dbReference>
<dbReference type="AlphaFoldDB" id="A0AAD8AVL9"/>
<dbReference type="GO" id="GO:0005524">
    <property type="term" value="F:ATP binding"/>
    <property type="evidence" value="ECO:0007669"/>
    <property type="project" value="UniProtKB-KW"/>
</dbReference>
<sequence length="376" mass="42394">MEFDVLRRYTDAIACLRQTLNEGSKYSSVDLHLMLTNVQHCQAIVLQLIVSETDIFFSNTLSSLSESLSVHANILTKKIYQIDDKNISKPTLHDNFNDQFTASCRSSTIDSRTDHSNTTELEGQHVKGRRSIIESTVVISGQICFGDVVGLTEAKRSLQDSIVLPSIFPHLFTGGRKPWRRILLYGPPGTGKSRLAQAVSTEVTATFYSVSSTDLLSSWVGESEKLIKELFTVAGCQSNQSVIFIDEIDSLCRQRSSREDESSRRVKTELLLQMGGRTEDKVFLLCATNCPWELDTAFLRRFQKRIYIPLPDFTSRIEIMKLHCKGNKVNLTESDWTHLSLLTEGYSGSDLSTLTNGALFQPIREMQTANYWRQSP</sequence>
<dbReference type="PROSITE" id="PS00674">
    <property type="entry name" value="AAA"/>
    <property type="match status" value="1"/>
</dbReference>
<evidence type="ECO:0000259" key="2">
    <source>
        <dbReference type="SMART" id="SM00382"/>
    </source>
</evidence>
<comment type="similarity">
    <text evidence="1">Belongs to the AAA ATPase family.</text>
</comment>
<dbReference type="PANTHER" id="PTHR23074:SF72">
    <property type="entry name" value="VACUOLAR PROTEIN SORTING-ASSOCIATED PROTEIN 4B"/>
    <property type="match status" value="1"/>
</dbReference>
<dbReference type="GO" id="GO:0016887">
    <property type="term" value="F:ATP hydrolysis activity"/>
    <property type="evidence" value="ECO:0007669"/>
    <property type="project" value="InterPro"/>
</dbReference>
<dbReference type="PANTHER" id="PTHR23074">
    <property type="entry name" value="AAA DOMAIN-CONTAINING"/>
    <property type="match status" value="1"/>
</dbReference>
<feature type="domain" description="AAA+ ATPase" evidence="2">
    <location>
        <begin position="178"/>
        <end position="312"/>
    </location>
</feature>
<dbReference type="InterPro" id="IPR003959">
    <property type="entry name" value="ATPase_AAA_core"/>
</dbReference>
<dbReference type="SMART" id="SM00382">
    <property type="entry name" value="AAA"/>
    <property type="match status" value="1"/>
</dbReference>
<keyword evidence="4" id="KW-1185">Reference proteome</keyword>
<keyword evidence="1" id="KW-0547">Nucleotide-binding</keyword>
<comment type="caution">
    <text evidence="3">The sequence shown here is derived from an EMBL/GenBank/DDBJ whole genome shotgun (WGS) entry which is preliminary data.</text>
</comment>
<dbReference type="GO" id="GO:0007033">
    <property type="term" value="P:vacuole organization"/>
    <property type="evidence" value="ECO:0007669"/>
    <property type="project" value="TreeGrafter"/>
</dbReference>
<feature type="non-terminal residue" evidence="3">
    <location>
        <position position="1"/>
    </location>
</feature>
<dbReference type="Gene3D" id="1.10.8.60">
    <property type="match status" value="1"/>
</dbReference>
<evidence type="ECO:0000313" key="3">
    <source>
        <dbReference type="EMBL" id="KAK0041820.1"/>
    </source>
</evidence>